<accession>G9XG26</accession>
<feature type="non-terminal residue" evidence="1">
    <location>
        <position position="1"/>
    </location>
</feature>
<name>G9XG26_9FIRM</name>
<dbReference type="HOGENOM" id="CLU_2855038_0_0_9"/>
<dbReference type="AlphaFoldDB" id="G9XG26"/>
<reference evidence="1 2" key="1">
    <citation type="submission" date="2011-08" db="EMBL/GenBank/DDBJ databases">
        <title>The Genome Sequence of Eubacteriaceae bacterium CM5.</title>
        <authorList>
            <consortium name="The Broad Institute Genome Sequencing Platform"/>
            <person name="Earl A."/>
            <person name="Ward D."/>
            <person name="Feldgarden M."/>
            <person name="Gevers D."/>
            <person name="Sizova M."/>
            <person name="Hazen A."/>
            <person name="Epstein S."/>
            <person name="Young S.K."/>
            <person name="Zeng Q."/>
            <person name="Gargeya S."/>
            <person name="Fitzgerald M."/>
            <person name="Haas B."/>
            <person name="Abouelleil A."/>
            <person name="Alvarado L."/>
            <person name="Arachchi H.M."/>
            <person name="Berlin A."/>
            <person name="Brown A."/>
            <person name="Chapman S.B."/>
            <person name="Chen Z."/>
            <person name="Dunbar C."/>
            <person name="Freedman E."/>
            <person name="Gearin G."/>
            <person name="Gellesch M."/>
            <person name="Goldberg J."/>
            <person name="Griggs A."/>
            <person name="Gujja S."/>
            <person name="Heiman D."/>
            <person name="Howarth C."/>
            <person name="Larson L."/>
            <person name="Lui A."/>
            <person name="MacDonald P.J.P."/>
            <person name="Montmayeur A."/>
            <person name="Murphy C."/>
            <person name="Neiman D."/>
            <person name="Pearson M."/>
            <person name="Priest M."/>
            <person name="Roberts A."/>
            <person name="Saif S."/>
            <person name="Shea T."/>
            <person name="Shenoy N."/>
            <person name="Sisk P."/>
            <person name="Stolte C."/>
            <person name="Sykes S."/>
            <person name="Wortman J."/>
            <person name="Nusbaum C."/>
            <person name="Birren B."/>
        </authorList>
    </citation>
    <scope>NUCLEOTIDE SEQUENCE [LARGE SCALE GENOMIC DNA]</scope>
    <source>
        <strain evidence="1 2">CM5</strain>
    </source>
</reference>
<evidence type="ECO:0000313" key="1">
    <source>
        <dbReference type="EMBL" id="EHL15432.1"/>
    </source>
</evidence>
<gene>
    <name evidence="1" type="ORF">HMPREF9628_02304</name>
</gene>
<dbReference type="EMBL" id="AFZG01000095">
    <property type="protein sequence ID" value="EHL15432.1"/>
    <property type="molecule type" value="Genomic_DNA"/>
</dbReference>
<proteinExistence type="predicted"/>
<organism evidence="1 2">
    <name type="scientific">Peptoanaerobacter stomatis</name>
    <dbReference type="NCBI Taxonomy" id="796937"/>
    <lineage>
        <taxon>Bacteria</taxon>
        <taxon>Bacillati</taxon>
        <taxon>Bacillota</taxon>
        <taxon>Clostridia</taxon>
        <taxon>Peptostreptococcales</taxon>
        <taxon>Filifactoraceae</taxon>
        <taxon>Peptoanaerobacter</taxon>
    </lineage>
</organism>
<protein>
    <recommendedName>
        <fullName evidence="3">Conjugal transfer protein TraE</fullName>
    </recommendedName>
</protein>
<evidence type="ECO:0000313" key="2">
    <source>
        <dbReference type="Proteomes" id="UP000003379"/>
    </source>
</evidence>
<dbReference type="Proteomes" id="UP000003379">
    <property type="component" value="Unassembled WGS sequence"/>
</dbReference>
<sequence length="64" mass="7302">DRDILAKKLNISKHQLSYVTNSNEGEGLIFYGNTIVPFIDQFPKNTKLYSLITTKLNETGKNEK</sequence>
<evidence type="ECO:0008006" key="3">
    <source>
        <dbReference type="Google" id="ProtNLM"/>
    </source>
</evidence>
<dbReference type="RefSeq" id="WP_009530100.1">
    <property type="nucleotide sequence ID" value="NZ_JH414670.1"/>
</dbReference>
<comment type="caution">
    <text evidence="1">The sequence shown here is derived from an EMBL/GenBank/DDBJ whole genome shotgun (WGS) entry which is preliminary data.</text>
</comment>